<feature type="domain" description="Holliday junction DNA helicase RuvA C-terminal" evidence="1">
    <location>
        <begin position="1"/>
        <end position="32"/>
    </location>
</feature>
<dbReference type="GO" id="GO:0009378">
    <property type="term" value="F:four-way junction helicase activity"/>
    <property type="evidence" value="ECO:0007669"/>
    <property type="project" value="InterPro"/>
</dbReference>
<dbReference type="EMBL" id="BARW01029811">
    <property type="protein sequence ID" value="GAJ13543.1"/>
    <property type="molecule type" value="Genomic_DNA"/>
</dbReference>
<protein>
    <recommendedName>
        <fullName evidence="1">Holliday junction DNA helicase RuvA C-terminal domain-containing protein</fullName>
    </recommendedName>
</protein>
<gene>
    <name evidence="2" type="ORF">S12H4_47817</name>
</gene>
<evidence type="ECO:0000313" key="2">
    <source>
        <dbReference type="EMBL" id="GAJ13543.1"/>
    </source>
</evidence>
<dbReference type="Pfam" id="PF07499">
    <property type="entry name" value="RuvA_C"/>
    <property type="match status" value="1"/>
</dbReference>
<sequence>LIGLGYKKSEANKALDAVFNPSLIWEENVRQCVQYFGSLT</sequence>
<dbReference type="GO" id="GO:0006310">
    <property type="term" value="P:DNA recombination"/>
    <property type="evidence" value="ECO:0007669"/>
    <property type="project" value="InterPro"/>
</dbReference>
<comment type="caution">
    <text evidence="2">The sequence shown here is derived from an EMBL/GenBank/DDBJ whole genome shotgun (WGS) entry which is preliminary data.</text>
</comment>
<proteinExistence type="predicted"/>
<evidence type="ECO:0000259" key="1">
    <source>
        <dbReference type="Pfam" id="PF07499"/>
    </source>
</evidence>
<dbReference type="GO" id="GO:0006281">
    <property type="term" value="P:DNA repair"/>
    <property type="evidence" value="ECO:0007669"/>
    <property type="project" value="InterPro"/>
</dbReference>
<accession>X1U7M2</accession>
<dbReference type="Gene3D" id="1.10.8.10">
    <property type="entry name" value="DNA helicase RuvA subunit, C-terminal domain"/>
    <property type="match status" value="1"/>
</dbReference>
<dbReference type="CDD" id="cd14332">
    <property type="entry name" value="UBA_RuvA_C"/>
    <property type="match status" value="1"/>
</dbReference>
<dbReference type="InterPro" id="IPR036267">
    <property type="entry name" value="RuvA_C_sf"/>
</dbReference>
<dbReference type="GO" id="GO:0005524">
    <property type="term" value="F:ATP binding"/>
    <property type="evidence" value="ECO:0007669"/>
    <property type="project" value="InterPro"/>
</dbReference>
<dbReference type="SUPFAM" id="SSF46929">
    <property type="entry name" value="DNA helicase RuvA subunit, C-terminal domain"/>
    <property type="match status" value="1"/>
</dbReference>
<feature type="non-terminal residue" evidence="2">
    <location>
        <position position="1"/>
    </location>
</feature>
<organism evidence="2">
    <name type="scientific">marine sediment metagenome</name>
    <dbReference type="NCBI Taxonomy" id="412755"/>
    <lineage>
        <taxon>unclassified sequences</taxon>
        <taxon>metagenomes</taxon>
        <taxon>ecological metagenomes</taxon>
    </lineage>
</organism>
<dbReference type="GO" id="GO:0009379">
    <property type="term" value="C:Holliday junction helicase complex"/>
    <property type="evidence" value="ECO:0007669"/>
    <property type="project" value="InterPro"/>
</dbReference>
<reference evidence="2" key="1">
    <citation type="journal article" date="2014" name="Front. Microbiol.">
        <title>High frequency of phylogenetically diverse reductive dehalogenase-homologous genes in deep subseafloor sedimentary metagenomes.</title>
        <authorList>
            <person name="Kawai M."/>
            <person name="Futagami T."/>
            <person name="Toyoda A."/>
            <person name="Takaki Y."/>
            <person name="Nishi S."/>
            <person name="Hori S."/>
            <person name="Arai W."/>
            <person name="Tsubouchi T."/>
            <person name="Morono Y."/>
            <person name="Uchiyama I."/>
            <person name="Ito T."/>
            <person name="Fujiyama A."/>
            <person name="Inagaki F."/>
            <person name="Takami H."/>
        </authorList>
    </citation>
    <scope>NUCLEOTIDE SEQUENCE</scope>
    <source>
        <strain evidence="2">Expedition CK06-06</strain>
    </source>
</reference>
<dbReference type="InterPro" id="IPR011114">
    <property type="entry name" value="RuvA_C"/>
</dbReference>
<dbReference type="AlphaFoldDB" id="X1U7M2"/>
<name>X1U7M2_9ZZZZ</name>